<feature type="region of interest" description="Disordered" evidence="1">
    <location>
        <begin position="317"/>
        <end position="336"/>
    </location>
</feature>
<name>A0AA39R089_9LECA</name>
<dbReference type="EMBL" id="JAFEKC020000009">
    <property type="protein sequence ID" value="KAK0512542.1"/>
    <property type="molecule type" value="Genomic_DNA"/>
</dbReference>
<accession>A0AA39R089</accession>
<dbReference type="Proteomes" id="UP001166286">
    <property type="component" value="Unassembled WGS sequence"/>
</dbReference>
<evidence type="ECO:0000313" key="2">
    <source>
        <dbReference type="EMBL" id="KAK0512542.1"/>
    </source>
</evidence>
<sequence>MKDPIHLAYTNIDILELMVNLTYDAQIAKPAADETTPTVSGLSGTLGTREHVFYVQEIAELLKKGYNAPTKIDSKEDAPGGIDLSPLATASSMEPRDITLPPTPSSPSGADTKHMPKVTMVSPHTIGARVRLIPKNRVEVWAAGNEIWSGNICGVTVELQKLIAFFRYTQGAFKPGTQDRYPSTNEAYLRGRVAIKGYVSAEAQLSIGRERNATFTALLERPHGEEQGNVDVLRMVADDMASSTSSFSTSFSSSSPVGGGGESSGAWEVMVPAFKEPMVFDQNSKLFMFADFRSRKMLLAATVQDFRAALLLGRDPDAESNASSGGENGAVGSEIEAEESKLNGKGLKPGVEGSKIPVLAKQSGGRKYIFFLEVRDLNRLWAETRDEVGAQFDISRVSVQIIGYWTTLKQLREDIAVVTTSAGESSTDPTKSLDGAGPDCHGGLDALTTAPVKTALELFGGMEEGMEFKPGASIIAKLNLETAQQEKKAMTRVITLDASDTTGETRPTVRLYAKVIKKAEGVSEGSNEGAQGQQPNGDSKGVGATKEQQTQYSIDIRNLQIYVGLVTINGTGKYLPKGRELAIDAHLHLRLSASGANELKFDVKLTINEKTSSFEVGAETTSTQSLTNRFDGGMFNVRLEGLKIKGSSTKKTGASGGLERTCTIYGAALLGGSSDGSGQKARLLGLIHFEKGKPVVAIVEFTRMVVGPKPEGRD</sequence>
<organism evidence="2 3">
    <name type="scientific">Cladonia borealis</name>
    <dbReference type="NCBI Taxonomy" id="184061"/>
    <lineage>
        <taxon>Eukaryota</taxon>
        <taxon>Fungi</taxon>
        <taxon>Dikarya</taxon>
        <taxon>Ascomycota</taxon>
        <taxon>Pezizomycotina</taxon>
        <taxon>Lecanoromycetes</taxon>
        <taxon>OSLEUM clade</taxon>
        <taxon>Lecanoromycetidae</taxon>
        <taxon>Lecanorales</taxon>
        <taxon>Lecanorineae</taxon>
        <taxon>Cladoniaceae</taxon>
        <taxon>Cladonia</taxon>
    </lineage>
</organism>
<evidence type="ECO:0000256" key="1">
    <source>
        <dbReference type="SAM" id="MobiDB-lite"/>
    </source>
</evidence>
<dbReference type="AlphaFoldDB" id="A0AA39R089"/>
<proteinExistence type="predicted"/>
<gene>
    <name evidence="2" type="ORF">JMJ35_004559</name>
</gene>
<reference evidence="2" key="1">
    <citation type="submission" date="2023-03" db="EMBL/GenBank/DDBJ databases">
        <title>Complete genome of Cladonia borealis.</title>
        <authorList>
            <person name="Park H."/>
        </authorList>
    </citation>
    <scope>NUCLEOTIDE SEQUENCE</scope>
    <source>
        <strain evidence="2">ANT050790</strain>
    </source>
</reference>
<feature type="region of interest" description="Disordered" evidence="1">
    <location>
        <begin position="522"/>
        <end position="546"/>
    </location>
</feature>
<feature type="compositionally biased region" description="Polar residues" evidence="1">
    <location>
        <begin position="524"/>
        <end position="537"/>
    </location>
</feature>
<keyword evidence="3" id="KW-1185">Reference proteome</keyword>
<protein>
    <submittedName>
        <fullName evidence="2">Uncharacterized protein</fullName>
    </submittedName>
</protein>
<feature type="region of interest" description="Disordered" evidence="1">
    <location>
        <begin position="93"/>
        <end position="115"/>
    </location>
</feature>
<evidence type="ECO:0000313" key="3">
    <source>
        <dbReference type="Proteomes" id="UP001166286"/>
    </source>
</evidence>
<comment type="caution">
    <text evidence="2">The sequence shown here is derived from an EMBL/GenBank/DDBJ whole genome shotgun (WGS) entry which is preliminary data.</text>
</comment>